<dbReference type="AlphaFoldDB" id="A0A3P7JQS5"/>
<name>A0A3P7JQS5_STRVU</name>
<feature type="region of interest" description="Disordered" evidence="1">
    <location>
        <begin position="44"/>
        <end position="66"/>
    </location>
</feature>
<dbReference type="EMBL" id="UYYB01102505">
    <property type="protein sequence ID" value="VDM78627.1"/>
    <property type="molecule type" value="Genomic_DNA"/>
</dbReference>
<sequence>MEYDSMSASLSPDAQSVSSNYGQAAAVRGADPVVMTSLAHHTGEVGKHAPFGLKGPNFQTDSPSNT</sequence>
<feature type="compositionally biased region" description="Polar residues" evidence="1">
    <location>
        <begin position="57"/>
        <end position="66"/>
    </location>
</feature>
<dbReference type="Proteomes" id="UP000270094">
    <property type="component" value="Unassembled WGS sequence"/>
</dbReference>
<accession>A0A3P7JQS5</accession>
<protein>
    <submittedName>
        <fullName evidence="2">Uncharacterized protein</fullName>
    </submittedName>
</protein>
<evidence type="ECO:0000313" key="2">
    <source>
        <dbReference type="EMBL" id="VDM78627.1"/>
    </source>
</evidence>
<gene>
    <name evidence="2" type="ORF">SVUK_LOCUS13625</name>
</gene>
<organism evidence="2 3">
    <name type="scientific">Strongylus vulgaris</name>
    <name type="common">Blood worm</name>
    <dbReference type="NCBI Taxonomy" id="40348"/>
    <lineage>
        <taxon>Eukaryota</taxon>
        <taxon>Metazoa</taxon>
        <taxon>Ecdysozoa</taxon>
        <taxon>Nematoda</taxon>
        <taxon>Chromadorea</taxon>
        <taxon>Rhabditida</taxon>
        <taxon>Rhabditina</taxon>
        <taxon>Rhabditomorpha</taxon>
        <taxon>Strongyloidea</taxon>
        <taxon>Strongylidae</taxon>
        <taxon>Strongylus</taxon>
    </lineage>
</organism>
<keyword evidence="3" id="KW-1185">Reference proteome</keyword>
<evidence type="ECO:0000313" key="3">
    <source>
        <dbReference type="Proteomes" id="UP000270094"/>
    </source>
</evidence>
<reference evidence="2 3" key="1">
    <citation type="submission" date="2018-11" db="EMBL/GenBank/DDBJ databases">
        <authorList>
            <consortium name="Pathogen Informatics"/>
        </authorList>
    </citation>
    <scope>NUCLEOTIDE SEQUENCE [LARGE SCALE GENOMIC DNA]</scope>
</reference>
<proteinExistence type="predicted"/>
<evidence type="ECO:0000256" key="1">
    <source>
        <dbReference type="SAM" id="MobiDB-lite"/>
    </source>
</evidence>